<gene>
    <name evidence="3" type="ORF">ENN51_08840</name>
</gene>
<dbReference type="Gene3D" id="2.60.40.10">
    <property type="entry name" value="Immunoglobulins"/>
    <property type="match status" value="1"/>
</dbReference>
<sequence>MTIALVFPSGLDRPGGPEPGPAPTNAQRLLPTDGPRTESVFHPFPTSPALSDTPGVSPRDILVPRGSVNHGMPLNPTVEVRNTGPDTAEVVAVHFTIADLLDEVLYHDSTTLLNLVPGTMDTVTFATWFAVGRDSLTATAWVYWADDPVHEDDTVSAKFMVHYRAVSIVEILQPPRVCDSGVVYRPRCRVSNFGTRAETFELTFKIGPWHSACSVSLLPGYSRIVTAPDSWRAMPGNYIYRIEAKVEGNMGRGVWVDTIRVSGTVGREVAIEGVSPVGTVDTLTTVVPAVRVANYGGQSEPLALRMTIRAPGDSLVYADSNRFTLPGGGNTVIGLRPTRFRTLGEHVAYCSLFVQDDTILLSVARWTFMVVPALGLAGEQTLPAGYELRTDFAGRQISFAVPVPGSVALAVLASDGRTVRRLRDGPCAAGRYALTWDGSDDAGRQAGRGIYYVRMIAPGFTAVQKLIRV</sequence>
<dbReference type="EMBL" id="DSBX01000340">
    <property type="protein sequence ID" value="HDR00371.1"/>
    <property type="molecule type" value="Genomic_DNA"/>
</dbReference>
<evidence type="ECO:0000313" key="3">
    <source>
        <dbReference type="EMBL" id="HDR00371.1"/>
    </source>
</evidence>
<dbReference type="InterPro" id="IPR025965">
    <property type="entry name" value="FlgD/Vpr_Ig-like"/>
</dbReference>
<accession>A0A7V0XG79</accession>
<organism evidence="3">
    <name type="scientific">candidate division WOR-3 bacterium</name>
    <dbReference type="NCBI Taxonomy" id="2052148"/>
    <lineage>
        <taxon>Bacteria</taxon>
        <taxon>Bacteria division WOR-3</taxon>
    </lineage>
</organism>
<name>A0A7V0XG79_UNCW3</name>
<feature type="domain" description="FlgD/Vpr Ig-like" evidence="2">
    <location>
        <begin position="406"/>
        <end position="455"/>
    </location>
</feature>
<dbReference type="AlphaFoldDB" id="A0A7V0XG79"/>
<dbReference type="InterPro" id="IPR013783">
    <property type="entry name" value="Ig-like_fold"/>
</dbReference>
<feature type="non-terminal residue" evidence="3">
    <location>
        <position position="469"/>
    </location>
</feature>
<evidence type="ECO:0000256" key="1">
    <source>
        <dbReference type="SAM" id="MobiDB-lite"/>
    </source>
</evidence>
<dbReference type="Pfam" id="PF13860">
    <property type="entry name" value="FlgD_ig"/>
    <property type="match status" value="1"/>
</dbReference>
<reference evidence="3" key="1">
    <citation type="journal article" date="2020" name="mSystems">
        <title>Genome- and Community-Level Interaction Insights into Carbon Utilization and Element Cycling Functions of Hydrothermarchaeota in Hydrothermal Sediment.</title>
        <authorList>
            <person name="Zhou Z."/>
            <person name="Liu Y."/>
            <person name="Xu W."/>
            <person name="Pan J."/>
            <person name="Luo Z.H."/>
            <person name="Li M."/>
        </authorList>
    </citation>
    <scope>NUCLEOTIDE SEQUENCE [LARGE SCALE GENOMIC DNA]</scope>
    <source>
        <strain evidence="3">SpSt-1182</strain>
    </source>
</reference>
<evidence type="ECO:0000259" key="2">
    <source>
        <dbReference type="Pfam" id="PF13860"/>
    </source>
</evidence>
<comment type="caution">
    <text evidence="3">The sequence shown here is derived from an EMBL/GenBank/DDBJ whole genome shotgun (WGS) entry which is preliminary data.</text>
</comment>
<proteinExistence type="predicted"/>
<protein>
    <recommendedName>
        <fullName evidence="2">FlgD/Vpr Ig-like domain-containing protein</fullName>
    </recommendedName>
</protein>
<dbReference type="Proteomes" id="UP000885672">
    <property type="component" value="Unassembled WGS sequence"/>
</dbReference>
<feature type="region of interest" description="Disordered" evidence="1">
    <location>
        <begin position="1"/>
        <end position="38"/>
    </location>
</feature>
<dbReference type="Gene3D" id="2.60.40.4070">
    <property type="match status" value="1"/>
</dbReference>